<reference evidence="2 3" key="1">
    <citation type="submission" date="2016-04" db="EMBL/GenBank/DDBJ databases">
        <title>A degradative enzymes factory behind the ericoid mycorrhizal symbiosis.</title>
        <authorList>
            <consortium name="DOE Joint Genome Institute"/>
            <person name="Martino E."/>
            <person name="Morin E."/>
            <person name="Grelet G."/>
            <person name="Kuo A."/>
            <person name="Kohler A."/>
            <person name="Daghino S."/>
            <person name="Barry K."/>
            <person name="Choi C."/>
            <person name="Cichocki N."/>
            <person name="Clum A."/>
            <person name="Copeland A."/>
            <person name="Hainaut M."/>
            <person name="Haridas S."/>
            <person name="Labutti K."/>
            <person name="Lindquist E."/>
            <person name="Lipzen A."/>
            <person name="Khouja H.-R."/>
            <person name="Murat C."/>
            <person name="Ohm R."/>
            <person name="Olson A."/>
            <person name="Spatafora J."/>
            <person name="Veneault-Fourrey C."/>
            <person name="Henrissat B."/>
            <person name="Grigoriev I."/>
            <person name="Martin F."/>
            <person name="Perotto S."/>
        </authorList>
    </citation>
    <scope>NUCLEOTIDE SEQUENCE [LARGE SCALE GENOMIC DNA]</scope>
    <source>
        <strain evidence="2 3">F</strain>
    </source>
</reference>
<name>A0A2J6R1C2_HYAVF</name>
<feature type="domain" description="Ubiquitin-like" evidence="1">
    <location>
        <begin position="182"/>
        <end position="261"/>
    </location>
</feature>
<evidence type="ECO:0000259" key="1">
    <source>
        <dbReference type="Pfam" id="PF22893"/>
    </source>
</evidence>
<dbReference type="InterPro" id="IPR054464">
    <property type="entry name" value="ULD_fung"/>
</dbReference>
<dbReference type="AlphaFoldDB" id="A0A2J6R1C2"/>
<dbReference type="SUPFAM" id="SSF48452">
    <property type="entry name" value="TPR-like"/>
    <property type="match status" value="1"/>
</dbReference>
<sequence>MTVPFGFSIGDFVAGIGLIRDVIECLQASSSSTARYQSLMSELFTLERALLEVKKLTIGDEQTTPLERLALEALHGALRLAAVQCQDTISRLLGKVKKYDRHLSKNGSGSKWKDALRKVQWAILTDKDLEESRAEIRGHATSITMLLTVTQLETMRLQSQKSRNDQMTIVRPPSFRFTEYGEPIVFVDAFGKQTRFHPDFVYSPDILESWLKHRFKEVGYEKILNGEYALEDMKTKRQINFSRDWQTQLYPGMCLGMDMIYKRHQDQLNSCPGCQLEYLGTADETIECANCGVHFRRIDELLELESNPDNFINTTEAPIALPNLPQPHQQGLQIKPTSPSQNKYETPVKVYIKRLYREREQMRLFRRFRFQPTRVESELAMLPPLYNWLVIGSKAEEGSKTRAEYEVAEEIYGQMLMRLEGNNNRRPPNILYGLYNLGEILINYRNLKDAEETFLRILGEIGGSLRPEDSGLLSRTFSGLATVKWIQGKYQEAEILLRQDLHNRGQYLAGRDAEAIAVYNNLAMTLKKQSEAREALDIQQRVVAYVSELWGIEDPDVKEVQETLEWIKG</sequence>
<gene>
    <name evidence="2" type="ORF">L207DRAFT_640131</name>
</gene>
<dbReference type="PANTHER" id="PTHR38886:SF1">
    <property type="entry name" value="NACHT-NTPASE AND P-LOOP NTPASES N-TERMINAL DOMAIN-CONTAINING PROTEIN"/>
    <property type="match status" value="1"/>
</dbReference>
<evidence type="ECO:0000313" key="3">
    <source>
        <dbReference type="Proteomes" id="UP000235786"/>
    </source>
</evidence>
<dbReference type="PANTHER" id="PTHR38886">
    <property type="entry name" value="SESA DOMAIN-CONTAINING PROTEIN"/>
    <property type="match status" value="1"/>
</dbReference>
<dbReference type="OrthoDB" id="3045089at2759"/>
<evidence type="ECO:0000313" key="2">
    <source>
        <dbReference type="EMBL" id="PMD32317.1"/>
    </source>
</evidence>
<dbReference type="InterPro" id="IPR011990">
    <property type="entry name" value="TPR-like_helical_dom_sf"/>
</dbReference>
<proteinExistence type="predicted"/>
<dbReference type="Proteomes" id="UP000235786">
    <property type="component" value="Unassembled WGS sequence"/>
</dbReference>
<accession>A0A2J6R1C2</accession>
<dbReference type="Pfam" id="PF22893">
    <property type="entry name" value="ULD_2"/>
    <property type="match status" value="1"/>
</dbReference>
<dbReference type="STRING" id="1149755.A0A2J6R1C2"/>
<keyword evidence="3" id="KW-1185">Reference proteome</keyword>
<dbReference type="Gene3D" id="1.25.40.10">
    <property type="entry name" value="Tetratricopeptide repeat domain"/>
    <property type="match status" value="1"/>
</dbReference>
<dbReference type="EMBL" id="KZ613959">
    <property type="protein sequence ID" value="PMD32317.1"/>
    <property type="molecule type" value="Genomic_DNA"/>
</dbReference>
<dbReference type="Pfam" id="PF13374">
    <property type="entry name" value="TPR_10"/>
    <property type="match status" value="1"/>
</dbReference>
<protein>
    <recommendedName>
        <fullName evidence="1">Ubiquitin-like domain-containing protein</fullName>
    </recommendedName>
</protein>
<organism evidence="2 3">
    <name type="scientific">Hyaloscypha variabilis (strain UAMH 11265 / GT02V1 / F)</name>
    <name type="common">Meliniomyces variabilis</name>
    <dbReference type="NCBI Taxonomy" id="1149755"/>
    <lineage>
        <taxon>Eukaryota</taxon>
        <taxon>Fungi</taxon>
        <taxon>Dikarya</taxon>
        <taxon>Ascomycota</taxon>
        <taxon>Pezizomycotina</taxon>
        <taxon>Leotiomycetes</taxon>
        <taxon>Helotiales</taxon>
        <taxon>Hyaloscyphaceae</taxon>
        <taxon>Hyaloscypha</taxon>
        <taxon>Hyaloscypha variabilis</taxon>
    </lineage>
</organism>